<feature type="region of interest" description="Disordered" evidence="1">
    <location>
        <begin position="63"/>
        <end position="82"/>
    </location>
</feature>
<keyword evidence="3" id="KW-1185">Reference proteome</keyword>
<dbReference type="STRING" id="282301.A0A267E154"/>
<organism evidence="2 3">
    <name type="scientific">Macrostomum lignano</name>
    <dbReference type="NCBI Taxonomy" id="282301"/>
    <lineage>
        <taxon>Eukaryota</taxon>
        <taxon>Metazoa</taxon>
        <taxon>Spiralia</taxon>
        <taxon>Lophotrochozoa</taxon>
        <taxon>Platyhelminthes</taxon>
        <taxon>Rhabditophora</taxon>
        <taxon>Macrostomorpha</taxon>
        <taxon>Macrostomida</taxon>
        <taxon>Macrostomidae</taxon>
        <taxon>Macrostomum</taxon>
    </lineage>
</organism>
<sequence length="82" mass="9127">AQVHRQLLWRRPALLISGCLALLAGLTSLLLPETLGIELPETLEDCRRLAAWRRATVEPQDVGKEIKEQQAVDENANRDSAV</sequence>
<reference evidence="2 3" key="1">
    <citation type="submission" date="2017-06" db="EMBL/GenBank/DDBJ databases">
        <title>A platform for efficient transgenesis in Macrostomum lignano, a flatworm model organism for stem cell research.</title>
        <authorList>
            <person name="Berezikov E."/>
        </authorList>
    </citation>
    <scope>NUCLEOTIDE SEQUENCE [LARGE SCALE GENOMIC DNA]</scope>
    <source>
        <strain evidence="2">DV1</strain>
        <tissue evidence="2">Whole organism</tissue>
    </source>
</reference>
<evidence type="ECO:0000313" key="2">
    <source>
        <dbReference type="EMBL" id="PAA55293.1"/>
    </source>
</evidence>
<gene>
    <name evidence="2" type="ORF">BOX15_Mlig033386g1</name>
</gene>
<protein>
    <submittedName>
        <fullName evidence="2">Uncharacterized protein</fullName>
    </submittedName>
</protein>
<evidence type="ECO:0000313" key="3">
    <source>
        <dbReference type="Proteomes" id="UP000215902"/>
    </source>
</evidence>
<dbReference type="EMBL" id="NIVC01002775">
    <property type="protein sequence ID" value="PAA55293.1"/>
    <property type="molecule type" value="Genomic_DNA"/>
</dbReference>
<dbReference type="AlphaFoldDB" id="A0A267E154"/>
<dbReference type="Proteomes" id="UP000215902">
    <property type="component" value="Unassembled WGS sequence"/>
</dbReference>
<feature type="non-terminal residue" evidence="2">
    <location>
        <position position="1"/>
    </location>
</feature>
<name>A0A267E154_9PLAT</name>
<evidence type="ECO:0000256" key="1">
    <source>
        <dbReference type="SAM" id="MobiDB-lite"/>
    </source>
</evidence>
<comment type="caution">
    <text evidence="2">The sequence shown here is derived from an EMBL/GenBank/DDBJ whole genome shotgun (WGS) entry which is preliminary data.</text>
</comment>
<accession>A0A267E154</accession>
<proteinExistence type="predicted"/>